<dbReference type="AlphaFoldDB" id="A0A1H9C355"/>
<dbReference type="PANTHER" id="PTHR43649">
    <property type="entry name" value="ARABINOSE-BINDING PROTEIN-RELATED"/>
    <property type="match status" value="1"/>
</dbReference>
<keyword evidence="3" id="KW-0574">Periplasm</keyword>
<dbReference type="EMBL" id="FOFG01000002">
    <property type="protein sequence ID" value="SEP95589.1"/>
    <property type="molecule type" value="Genomic_DNA"/>
</dbReference>
<dbReference type="Proteomes" id="UP000199647">
    <property type="component" value="Unassembled WGS sequence"/>
</dbReference>
<feature type="signal peptide" evidence="4">
    <location>
        <begin position="1"/>
        <end position="22"/>
    </location>
</feature>
<evidence type="ECO:0000256" key="2">
    <source>
        <dbReference type="ARBA" id="ARBA00008520"/>
    </source>
</evidence>
<dbReference type="SUPFAM" id="SSF53850">
    <property type="entry name" value="Periplasmic binding protein-like II"/>
    <property type="match status" value="1"/>
</dbReference>
<dbReference type="CDD" id="cd13585">
    <property type="entry name" value="PBP2_TMBP_like"/>
    <property type="match status" value="1"/>
</dbReference>
<evidence type="ECO:0000256" key="1">
    <source>
        <dbReference type="ARBA" id="ARBA00004418"/>
    </source>
</evidence>
<evidence type="ECO:0000256" key="4">
    <source>
        <dbReference type="SAM" id="SignalP"/>
    </source>
</evidence>
<reference evidence="5 6" key="1">
    <citation type="submission" date="2016-10" db="EMBL/GenBank/DDBJ databases">
        <authorList>
            <person name="de Groot N.N."/>
        </authorList>
    </citation>
    <scope>NUCLEOTIDE SEQUENCE [LARGE SCALE GENOMIC DNA]</scope>
    <source>
        <strain evidence="5 6">A52C2</strain>
    </source>
</reference>
<comment type="similarity">
    <text evidence="2">Belongs to the bacterial solute-binding protein 1 family.</text>
</comment>
<evidence type="ECO:0000313" key="5">
    <source>
        <dbReference type="EMBL" id="SEP95589.1"/>
    </source>
</evidence>
<gene>
    <name evidence="5" type="ORF">SAMN05216548_10241</name>
</gene>
<sequence length="437" mass="47642">MKPLYAALLGAASLVAVSQASAQTTLTIATVNNGDMVRMQGLTDDFTKKNPDINVKWVTLEENVLRQRVTTDIATKGGQFDVLTIGTYEIPIWAKQSWLVPLDKLPADYDVNDILPKIRAAVSYKDTLYAAPFYGESSMTMYRKDLFEKAGLTMPEQPTWDFIFDAAKKITDKSTETYGICLRGKAGWGENMAFLTAMSNSYGARWFDEKWQPQFNTPEWKATLTDYVKVMKEAGPPGASSNGFNENLALFDAGKCGIWIDATVAASFISDPKQSKVADKVGFAPAPTKGLGKTAAWLWAWNLAIPAGSKKVDAAEKFIAWATSKDYLKLVADKEGWANVPPGTRTSLYNNPEYQKAAPFAAQTLQAINSADPDHPTVKPVPYTGVQYAAIPEFQGIGTTVGQQFSAALSGSKSVDAALEAAQASTEREMKRSGYPK</sequence>
<name>A0A1H9C355_9HYPH</name>
<dbReference type="GO" id="GO:0042597">
    <property type="term" value="C:periplasmic space"/>
    <property type="evidence" value="ECO:0007669"/>
    <property type="project" value="UniProtKB-SubCell"/>
</dbReference>
<evidence type="ECO:0000256" key="3">
    <source>
        <dbReference type="ARBA" id="ARBA00022764"/>
    </source>
</evidence>
<dbReference type="InterPro" id="IPR050490">
    <property type="entry name" value="Bact_solute-bd_prot1"/>
</dbReference>
<feature type="chain" id="PRO_5011703610" evidence="4">
    <location>
        <begin position="23"/>
        <end position="437"/>
    </location>
</feature>
<keyword evidence="6" id="KW-1185">Reference proteome</keyword>
<dbReference type="STRING" id="1855383.SAMN05216548_10241"/>
<protein>
    <submittedName>
        <fullName evidence="5">Sorbitol-binding protein /mannitol-binding protein</fullName>
    </submittedName>
</protein>
<comment type="subcellular location">
    <subcellularLocation>
        <location evidence="1">Periplasm</location>
    </subcellularLocation>
</comment>
<dbReference type="OrthoDB" id="9804061at2"/>
<dbReference type="PANTHER" id="PTHR43649:SF12">
    <property type="entry name" value="DIACETYLCHITOBIOSE BINDING PROTEIN DASA"/>
    <property type="match status" value="1"/>
</dbReference>
<keyword evidence="4" id="KW-0732">Signal</keyword>
<dbReference type="RefSeq" id="WP_092495230.1">
    <property type="nucleotide sequence ID" value="NZ_FOFG01000002.1"/>
</dbReference>
<proteinExistence type="inferred from homology"/>
<organism evidence="5 6">
    <name type="scientific">Faunimonas pinastri</name>
    <dbReference type="NCBI Taxonomy" id="1855383"/>
    <lineage>
        <taxon>Bacteria</taxon>
        <taxon>Pseudomonadati</taxon>
        <taxon>Pseudomonadota</taxon>
        <taxon>Alphaproteobacteria</taxon>
        <taxon>Hyphomicrobiales</taxon>
        <taxon>Afifellaceae</taxon>
        <taxon>Faunimonas</taxon>
    </lineage>
</organism>
<dbReference type="InterPro" id="IPR006059">
    <property type="entry name" value="SBP"/>
</dbReference>
<evidence type="ECO:0000313" key="6">
    <source>
        <dbReference type="Proteomes" id="UP000199647"/>
    </source>
</evidence>
<dbReference type="Gene3D" id="3.40.190.10">
    <property type="entry name" value="Periplasmic binding protein-like II"/>
    <property type="match status" value="2"/>
</dbReference>
<dbReference type="Pfam" id="PF01547">
    <property type="entry name" value="SBP_bac_1"/>
    <property type="match status" value="1"/>
</dbReference>
<accession>A0A1H9C355</accession>